<evidence type="ECO:0000313" key="3">
    <source>
        <dbReference type="EMBL" id="MDC8015179.1"/>
    </source>
</evidence>
<dbReference type="AlphaFoldDB" id="A0A9X4BMD4"/>
<name>A0A9X4BMD4_9GAMM</name>
<reference evidence="3" key="1">
    <citation type="submission" date="2023-02" db="EMBL/GenBank/DDBJ databases">
        <title>Tahibacter soli sp. nov. isolated from soil.</title>
        <authorList>
            <person name="Baek J.H."/>
            <person name="Lee J.K."/>
            <person name="Choi D.G."/>
            <person name="Jeon C.O."/>
        </authorList>
    </citation>
    <scope>NUCLEOTIDE SEQUENCE</scope>
    <source>
        <strain evidence="3">BL</strain>
    </source>
</reference>
<dbReference type="PANTHER" id="PTHR14136">
    <property type="entry name" value="BTB_POZ DOMAIN-CONTAINING PROTEIN KCTD9"/>
    <property type="match status" value="1"/>
</dbReference>
<dbReference type="Proteomes" id="UP001139971">
    <property type="component" value="Unassembled WGS sequence"/>
</dbReference>
<dbReference type="EMBL" id="JAOVZO020000020">
    <property type="protein sequence ID" value="MDC8015179.1"/>
    <property type="molecule type" value="Genomic_DNA"/>
</dbReference>
<sequence length="433" mass="48491">MDIELETKLLEQEHRSIRVIQNYLQRKQWTIDDPRRAAVRSALLWWVFSPASAATAGGALAVGTLLMMYAQTALLREQNEAFREQNGKIQSQIEMQRQTELARRRADVIAQIFGGESTERSNWKARTEAVVEYLAIERERKKNKEKEVRRESLAPQTARATFENSGEAKREVPNKLGAGTIVTRVMSEVEHLIMAAGDPFPSRYIDLKRANLKSVDLSGQDLAFVDFSGSDLTGAIFVGANLQNSIVADIKVGGTDFTLADLRNSTIDYEPAPDYIDYEWDVSFRCADLRGAKVTTSGRSQFQWSDLSQAEITYLIPQKSSYRNANVVKSSLVGVNSWDMSPASPPILLSNAVGESSNKWVRPLNKSSCRLLVLQAQIADSLEAVDEFLRPEATETQSEKADSAERERLEETTRQAGVPKKRLDSGKKLNERK</sequence>
<gene>
    <name evidence="3" type="ORF">OD750_021765</name>
</gene>
<dbReference type="InterPro" id="IPR051082">
    <property type="entry name" value="Pentapeptide-BTB/POZ_domain"/>
</dbReference>
<comment type="caution">
    <text evidence="3">The sequence shown here is derived from an EMBL/GenBank/DDBJ whole genome shotgun (WGS) entry which is preliminary data.</text>
</comment>
<feature type="compositionally biased region" description="Basic and acidic residues" evidence="1">
    <location>
        <begin position="421"/>
        <end position="433"/>
    </location>
</feature>
<feature type="region of interest" description="Disordered" evidence="1">
    <location>
        <begin position="390"/>
        <end position="433"/>
    </location>
</feature>
<feature type="compositionally biased region" description="Basic and acidic residues" evidence="1">
    <location>
        <begin position="390"/>
        <end position="413"/>
    </location>
</feature>
<dbReference type="RefSeq" id="WP_263544198.1">
    <property type="nucleotide sequence ID" value="NZ_JAOVZO020000020.1"/>
</dbReference>
<dbReference type="PANTHER" id="PTHR14136:SF17">
    <property type="entry name" value="BTB_POZ DOMAIN-CONTAINING PROTEIN KCTD9"/>
    <property type="match status" value="1"/>
</dbReference>
<organism evidence="3 4">
    <name type="scientific">Tahibacter soli</name>
    <dbReference type="NCBI Taxonomy" id="2983605"/>
    <lineage>
        <taxon>Bacteria</taxon>
        <taxon>Pseudomonadati</taxon>
        <taxon>Pseudomonadota</taxon>
        <taxon>Gammaproteobacteria</taxon>
        <taxon>Lysobacterales</taxon>
        <taxon>Rhodanobacteraceae</taxon>
        <taxon>Tahibacter</taxon>
    </lineage>
</organism>
<evidence type="ECO:0000256" key="1">
    <source>
        <dbReference type="SAM" id="MobiDB-lite"/>
    </source>
</evidence>
<evidence type="ECO:0000313" key="4">
    <source>
        <dbReference type="Proteomes" id="UP001139971"/>
    </source>
</evidence>
<protein>
    <submittedName>
        <fullName evidence="3">Pentapeptide repeat-containing protein</fullName>
    </submittedName>
</protein>
<keyword evidence="2" id="KW-1133">Transmembrane helix</keyword>
<dbReference type="SUPFAM" id="SSF141571">
    <property type="entry name" value="Pentapeptide repeat-like"/>
    <property type="match status" value="1"/>
</dbReference>
<feature type="region of interest" description="Disordered" evidence="1">
    <location>
        <begin position="144"/>
        <end position="170"/>
    </location>
</feature>
<dbReference type="Gene3D" id="2.160.20.80">
    <property type="entry name" value="E3 ubiquitin-protein ligase SopA"/>
    <property type="match status" value="1"/>
</dbReference>
<proteinExistence type="predicted"/>
<keyword evidence="4" id="KW-1185">Reference proteome</keyword>
<accession>A0A9X4BMD4</accession>
<keyword evidence="2" id="KW-0812">Transmembrane</keyword>
<evidence type="ECO:0000256" key="2">
    <source>
        <dbReference type="SAM" id="Phobius"/>
    </source>
</evidence>
<feature type="transmembrane region" description="Helical" evidence="2">
    <location>
        <begin position="43"/>
        <end position="70"/>
    </location>
</feature>
<dbReference type="Pfam" id="PF00805">
    <property type="entry name" value="Pentapeptide"/>
    <property type="match status" value="1"/>
</dbReference>
<keyword evidence="2" id="KW-0472">Membrane</keyword>
<dbReference type="InterPro" id="IPR001646">
    <property type="entry name" value="5peptide_repeat"/>
</dbReference>
<feature type="compositionally biased region" description="Polar residues" evidence="1">
    <location>
        <begin position="154"/>
        <end position="164"/>
    </location>
</feature>